<accession>A0A4S2JBW5</accession>
<gene>
    <name evidence="2" type="ORF">DBV15_08833</name>
</gene>
<keyword evidence="3" id="KW-1185">Reference proteome</keyword>
<sequence>MKVIVVDLRHPMDVDTVPQYNCVNTSIRKRIEKALLTTDSRDNNRTFHGVLVLKINVLSKGLEALCARFGSSASRRLASRFLPENRYHERKIPFARILERDRNGDPETSEAAAAEVASQFFCRIDIKSERIPLARGSSGSESHRRDLETLSPRGNSKIGKSDREDFSPGLGRDRPHRRHRQPQFVPELVTAATERGAAVAAVSAAAATAVLPGQDLQPVEGDAVGVAAITPRSLRDRRRRARQSLQRNDDRPGRQRGQLLQDRADARVRPDVVQGSGAEHDDDSPGRVGVRTDLQAPCEIPLRGLFAVRLQSQLGRRRAEFIHFPRGTLEILSAAGGADGWISRAIK</sequence>
<feature type="region of interest" description="Disordered" evidence="1">
    <location>
        <begin position="230"/>
        <end position="288"/>
    </location>
</feature>
<proteinExistence type="predicted"/>
<evidence type="ECO:0000313" key="3">
    <source>
        <dbReference type="Proteomes" id="UP000310200"/>
    </source>
</evidence>
<evidence type="ECO:0000256" key="1">
    <source>
        <dbReference type="SAM" id="MobiDB-lite"/>
    </source>
</evidence>
<feature type="region of interest" description="Disordered" evidence="1">
    <location>
        <begin position="133"/>
        <end position="183"/>
    </location>
</feature>
<dbReference type="EMBL" id="QBLH01003802">
    <property type="protein sequence ID" value="TGZ33001.1"/>
    <property type="molecule type" value="Genomic_DNA"/>
</dbReference>
<protein>
    <submittedName>
        <fullName evidence="2">Uncharacterized protein</fullName>
    </submittedName>
</protein>
<reference evidence="2 3" key="1">
    <citation type="journal article" date="2019" name="Philos. Trans. R. Soc. Lond., B, Biol. Sci.">
        <title>Ant behaviour and brain gene expression of defending hosts depend on the ecological success of the intruding social parasite.</title>
        <authorList>
            <person name="Kaur R."/>
            <person name="Stoldt M."/>
            <person name="Jongepier E."/>
            <person name="Feldmeyer B."/>
            <person name="Menzel F."/>
            <person name="Bornberg-Bauer E."/>
            <person name="Foitzik S."/>
        </authorList>
    </citation>
    <scope>NUCLEOTIDE SEQUENCE [LARGE SCALE GENOMIC DNA]</scope>
    <source>
        <tissue evidence="2">Whole body</tissue>
    </source>
</reference>
<comment type="caution">
    <text evidence="2">The sequence shown here is derived from an EMBL/GenBank/DDBJ whole genome shotgun (WGS) entry which is preliminary data.</text>
</comment>
<name>A0A4S2JBW5_9HYME</name>
<dbReference type="Proteomes" id="UP000310200">
    <property type="component" value="Unassembled WGS sequence"/>
</dbReference>
<organism evidence="2 3">
    <name type="scientific">Temnothorax longispinosus</name>
    <dbReference type="NCBI Taxonomy" id="300112"/>
    <lineage>
        <taxon>Eukaryota</taxon>
        <taxon>Metazoa</taxon>
        <taxon>Ecdysozoa</taxon>
        <taxon>Arthropoda</taxon>
        <taxon>Hexapoda</taxon>
        <taxon>Insecta</taxon>
        <taxon>Pterygota</taxon>
        <taxon>Neoptera</taxon>
        <taxon>Endopterygota</taxon>
        <taxon>Hymenoptera</taxon>
        <taxon>Apocrita</taxon>
        <taxon>Aculeata</taxon>
        <taxon>Formicoidea</taxon>
        <taxon>Formicidae</taxon>
        <taxon>Myrmicinae</taxon>
        <taxon>Temnothorax</taxon>
    </lineage>
</organism>
<evidence type="ECO:0000313" key="2">
    <source>
        <dbReference type="EMBL" id="TGZ33001.1"/>
    </source>
</evidence>
<dbReference type="AlphaFoldDB" id="A0A4S2JBW5"/>